<dbReference type="EMBL" id="KU643107">
    <property type="protein sequence ID" value="AOF40199.1"/>
    <property type="molecule type" value="mRNA"/>
</dbReference>
<feature type="signal peptide" evidence="1">
    <location>
        <begin position="1"/>
        <end position="17"/>
    </location>
</feature>
<protein>
    <submittedName>
        <fullName evidence="2">Venom peptide Htglin beta</fullName>
    </submittedName>
</protein>
<reference evidence="2" key="1">
    <citation type="journal article" date="2016" name="J. Proteomics">
        <title>Transcriptomic analysis of the venom glands from the scorpion Hadogenes troglodytes revealed unique and extremely high diversity of the venom peptides.</title>
        <authorList>
            <person name="Zhong J."/>
            <person name="Zeng X.C."/>
            <person name="Zeng X."/>
            <person name="Nie Y."/>
            <person name="Zhang L."/>
            <person name="Wu S."/>
            <person name="Bao A."/>
        </authorList>
    </citation>
    <scope>NUCLEOTIDE SEQUENCE</scope>
</reference>
<keyword evidence="1" id="KW-0732">Signal</keyword>
<proteinExistence type="evidence at transcript level"/>
<organism evidence="2">
    <name type="scientific">Hadogenes troglodytes</name>
    <dbReference type="NCBI Taxonomy" id="1577150"/>
    <lineage>
        <taxon>Eukaryota</taxon>
        <taxon>Metazoa</taxon>
        <taxon>Ecdysozoa</taxon>
        <taxon>Arthropoda</taxon>
        <taxon>Chelicerata</taxon>
        <taxon>Arachnida</taxon>
        <taxon>Scorpiones</taxon>
        <taxon>Iurida</taxon>
        <taxon>Scorpionoidea</taxon>
        <taxon>Hemiscorpiidae</taxon>
        <taxon>Hadogenes</taxon>
    </lineage>
</organism>
<evidence type="ECO:0000313" key="2">
    <source>
        <dbReference type="EMBL" id="AOF40199.1"/>
    </source>
</evidence>
<sequence length="108" mass="12443">MLSKIIIISCLSMLSTAYNETVPVEIKDGKCLFTWELYERGTTFNTKLCRRYECVSSPNSNVGTMTVIGCDREKTVRKHGIRCRNYYEPGEGFYPYCCRFPVSVCEIK</sequence>
<name>A0A1B3IJ44_9SCOR</name>
<evidence type="ECO:0000256" key="1">
    <source>
        <dbReference type="SAM" id="SignalP"/>
    </source>
</evidence>
<feature type="chain" id="PRO_5008548548" evidence="1">
    <location>
        <begin position="18"/>
        <end position="108"/>
    </location>
</feature>
<dbReference type="AlphaFoldDB" id="A0A1B3IJ44"/>
<accession>A0A1B3IJ44</accession>